<accession>A0A1J5SPK5</accession>
<dbReference type="Pfam" id="PF00484">
    <property type="entry name" value="Pro_CA"/>
    <property type="match status" value="1"/>
</dbReference>
<dbReference type="SMART" id="SM00947">
    <property type="entry name" value="Pro_CA"/>
    <property type="match status" value="1"/>
</dbReference>
<comment type="caution">
    <text evidence="8">The sequence shown here is derived from an EMBL/GenBank/DDBJ whole genome shotgun (WGS) entry which is preliminary data.</text>
</comment>
<dbReference type="GO" id="GO:0004089">
    <property type="term" value="F:carbonate dehydratase activity"/>
    <property type="evidence" value="ECO:0007669"/>
    <property type="project" value="UniProtKB-EC"/>
</dbReference>
<comment type="cofactor">
    <cofactor evidence="1">
        <name>Zn(2+)</name>
        <dbReference type="ChEBI" id="CHEBI:29105"/>
    </cofactor>
</comment>
<evidence type="ECO:0000256" key="6">
    <source>
        <dbReference type="ARBA" id="ARBA00023239"/>
    </source>
</evidence>
<evidence type="ECO:0000256" key="2">
    <source>
        <dbReference type="ARBA" id="ARBA00006217"/>
    </source>
</evidence>
<dbReference type="Gene3D" id="3.40.1050.10">
    <property type="entry name" value="Carbonic anhydrase"/>
    <property type="match status" value="1"/>
</dbReference>
<dbReference type="CDD" id="cd00884">
    <property type="entry name" value="beta_CA_cladeB"/>
    <property type="match status" value="1"/>
</dbReference>
<dbReference type="SUPFAM" id="SSF53056">
    <property type="entry name" value="beta-carbonic anhydrase, cab"/>
    <property type="match status" value="1"/>
</dbReference>
<dbReference type="PANTHER" id="PTHR11002:SF76">
    <property type="entry name" value="CARBONIC ANHYDRASE"/>
    <property type="match status" value="1"/>
</dbReference>
<dbReference type="InterPro" id="IPR001765">
    <property type="entry name" value="Carbonic_anhydrase"/>
</dbReference>
<sequence>MNTIPRKLLEGFQRFRERHFKSDDSLYQQLVKEGQTPRTMVVACCDSRVDPALVLDCEPGDLFVIRNVANLVPPIEGRAGHHGTTAAIEYGVRNLGVEHIIVLGHAQCGGIGALVRSGGVSNPGSFIDDWMCLVESARRSVMEEMPNATLKEQTRACEQRAILVSLDNLMTFSWVRERVEAGKLRLHGWYFDIEHGQLLRYDETARDYIAL</sequence>
<evidence type="ECO:0000313" key="8">
    <source>
        <dbReference type="EMBL" id="OIR10399.1"/>
    </source>
</evidence>
<dbReference type="FunFam" id="3.40.1050.10:FF:000003">
    <property type="entry name" value="Carbonic anhydrase"/>
    <property type="match status" value="1"/>
</dbReference>
<evidence type="ECO:0000256" key="7">
    <source>
        <dbReference type="ARBA" id="ARBA00048348"/>
    </source>
</evidence>
<gene>
    <name evidence="8" type="primary">icfA_2</name>
    <name evidence="8" type="ORF">GALL_77110</name>
</gene>
<keyword evidence="6 8" id="KW-0456">Lyase</keyword>
<dbReference type="InterPro" id="IPR045066">
    <property type="entry name" value="Beta_CA_cladeB"/>
</dbReference>
<evidence type="ECO:0000256" key="5">
    <source>
        <dbReference type="ARBA" id="ARBA00022833"/>
    </source>
</evidence>
<dbReference type="PANTHER" id="PTHR11002">
    <property type="entry name" value="CARBONIC ANHYDRASE"/>
    <property type="match status" value="1"/>
</dbReference>
<dbReference type="InterPro" id="IPR036874">
    <property type="entry name" value="Carbonic_anhydrase_sf"/>
</dbReference>
<evidence type="ECO:0000256" key="4">
    <source>
        <dbReference type="ARBA" id="ARBA00022723"/>
    </source>
</evidence>
<evidence type="ECO:0000256" key="3">
    <source>
        <dbReference type="ARBA" id="ARBA00012925"/>
    </source>
</evidence>
<organism evidence="8">
    <name type="scientific">mine drainage metagenome</name>
    <dbReference type="NCBI Taxonomy" id="410659"/>
    <lineage>
        <taxon>unclassified sequences</taxon>
        <taxon>metagenomes</taxon>
        <taxon>ecological metagenomes</taxon>
    </lineage>
</organism>
<keyword evidence="5" id="KW-0862">Zinc</keyword>
<protein>
    <recommendedName>
        <fullName evidence="3">carbonic anhydrase</fullName>
        <ecNumber evidence="3">4.2.1.1</ecNumber>
    </recommendedName>
</protein>
<reference evidence="8" key="1">
    <citation type="submission" date="2016-10" db="EMBL/GenBank/DDBJ databases">
        <title>Sequence of Gallionella enrichment culture.</title>
        <authorList>
            <person name="Poehlein A."/>
            <person name="Muehling M."/>
            <person name="Daniel R."/>
        </authorList>
    </citation>
    <scope>NUCLEOTIDE SEQUENCE</scope>
</reference>
<evidence type="ECO:0000256" key="1">
    <source>
        <dbReference type="ARBA" id="ARBA00001947"/>
    </source>
</evidence>
<name>A0A1J5SPK5_9ZZZZ</name>
<dbReference type="EC" id="4.2.1.1" evidence="3"/>
<dbReference type="GO" id="GO:0008270">
    <property type="term" value="F:zinc ion binding"/>
    <property type="evidence" value="ECO:0007669"/>
    <property type="project" value="InterPro"/>
</dbReference>
<keyword evidence="4" id="KW-0479">Metal-binding</keyword>
<proteinExistence type="inferred from homology"/>
<dbReference type="EMBL" id="MLJW01000023">
    <property type="protein sequence ID" value="OIR10399.1"/>
    <property type="molecule type" value="Genomic_DNA"/>
</dbReference>
<dbReference type="AlphaFoldDB" id="A0A1J5SPK5"/>
<comment type="similarity">
    <text evidence="2">Belongs to the beta-class carbonic anhydrase family.</text>
</comment>
<comment type="catalytic activity">
    <reaction evidence="7">
        <text>hydrogencarbonate + H(+) = CO2 + H2O</text>
        <dbReference type="Rhea" id="RHEA:10748"/>
        <dbReference type="ChEBI" id="CHEBI:15377"/>
        <dbReference type="ChEBI" id="CHEBI:15378"/>
        <dbReference type="ChEBI" id="CHEBI:16526"/>
        <dbReference type="ChEBI" id="CHEBI:17544"/>
        <dbReference type="EC" id="4.2.1.1"/>
    </reaction>
</comment>